<name>A0A0F9S152_9ZZZZ</name>
<feature type="domain" description="Chlorhexidine efflux transporter" evidence="2">
    <location>
        <begin position="6"/>
        <end position="68"/>
    </location>
</feature>
<organism evidence="3">
    <name type="scientific">marine sediment metagenome</name>
    <dbReference type="NCBI Taxonomy" id="412755"/>
    <lineage>
        <taxon>unclassified sequences</taxon>
        <taxon>metagenomes</taxon>
        <taxon>ecological metagenomes</taxon>
    </lineage>
</organism>
<proteinExistence type="predicted"/>
<feature type="transmembrane region" description="Helical" evidence="1">
    <location>
        <begin position="12"/>
        <end position="34"/>
    </location>
</feature>
<gene>
    <name evidence="3" type="ORF">LCGC14_0576760</name>
</gene>
<keyword evidence="1" id="KW-0472">Membrane</keyword>
<feature type="transmembrane region" description="Helical" evidence="1">
    <location>
        <begin position="80"/>
        <end position="100"/>
    </location>
</feature>
<sequence>MSSKSMSVKERIFHSVLFEGLALLIVVPSSVVLMTAETVTMTWLAVAMSLSAMVWNYIYNLGFDTFFGHQRIKRGLVMRIFHSLGFEVGLLIATVPLIMWMLDLAFWPSLVFAVGLVFFFLIYAIIFNYGYDHIRFRLVEKGSPSK</sequence>
<evidence type="ECO:0000259" key="2">
    <source>
        <dbReference type="Pfam" id="PF05232"/>
    </source>
</evidence>
<accession>A0A0F9S152</accession>
<reference evidence="3" key="1">
    <citation type="journal article" date="2015" name="Nature">
        <title>Complex archaea that bridge the gap between prokaryotes and eukaryotes.</title>
        <authorList>
            <person name="Spang A."/>
            <person name="Saw J.H."/>
            <person name="Jorgensen S.L."/>
            <person name="Zaremba-Niedzwiedzka K."/>
            <person name="Martijn J."/>
            <person name="Lind A.E."/>
            <person name="van Eijk R."/>
            <person name="Schleper C."/>
            <person name="Guy L."/>
            <person name="Ettema T.J."/>
        </authorList>
    </citation>
    <scope>NUCLEOTIDE SEQUENCE</scope>
</reference>
<comment type="caution">
    <text evidence="3">The sequence shown here is derived from an EMBL/GenBank/DDBJ whole genome shotgun (WGS) entry which is preliminary data.</text>
</comment>
<dbReference type="NCBIfam" id="NF033664">
    <property type="entry name" value="PACE_transport"/>
    <property type="match status" value="1"/>
</dbReference>
<keyword evidence="1" id="KW-0812">Transmembrane</keyword>
<feature type="domain" description="Chlorhexidine efflux transporter" evidence="2">
    <location>
        <begin position="74"/>
        <end position="135"/>
    </location>
</feature>
<evidence type="ECO:0000256" key="1">
    <source>
        <dbReference type="SAM" id="Phobius"/>
    </source>
</evidence>
<feature type="transmembrane region" description="Helical" evidence="1">
    <location>
        <begin position="40"/>
        <end position="59"/>
    </location>
</feature>
<protein>
    <recommendedName>
        <fullName evidence="2">Chlorhexidine efflux transporter domain-containing protein</fullName>
    </recommendedName>
</protein>
<dbReference type="AlphaFoldDB" id="A0A0F9S152"/>
<evidence type="ECO:0000313" key="3">
    <source>
        <dbReference type="EMBL" id="KKN55987.1"/>
    </source>
</evidence>
<feature type="transmembrane region" description="Helical" evidence="1">
    <location>
        <begin position="106"/>
        <end position="131"/>
    </location>
</feature>
<dbReference type="InterPro" id="IPR058208">
    <property type="entry name" value="PACE"/>
</dbReference>
<dbReference type="InterPro" id="IPR007896">
    <property type="entry name" value="BTP_bacteria"/>
</dbReference>
<keyword evidence="1" id="KW-1133">Transmembrane helix</keyword>
<dbReference type="EMBL" id="LAZR01000863">
    <property type="protein sequence ID" value="KKN55987.1"/>
    <property type="molecule type" value="Genomic_DNA"/>
</dbReference>
<dbReference type="Pfam" id="PF05232">
    <property type="entry name" value="BTP"/>
    <property type="match status" value="2"/>
</dbReference>